<dbReference type="EMBL" id="AP024238">
    <property type="protein sequence ID" value="BCO29265.1"/>
    <property type="molecule type" value="Genomic_DNA"/>
</dbReference>
<sequence length="43" mass="5046">MQYIEQSLKNKYIQKLLARMGCKVLQLSTKKAAVFGWWNLTTL</sequence>
<accession>A0ABM7MSF8</accession>
<organism evidence="1 2">
    <name type="scientific">Rhodoferax lithotrophicus</name>
    <dbReference type="NCBI Taxonomy" id="2798804"/>
    <lineage>
        <taxon>Bacteria</taxon>
        <taxon>Pseudomonadati</taxon>
        <taxon>Pseudomonadota</taxon>
        <taxon>Betaproteobacteria</taxon>
        <taxon>Burkholderiales</taxon>
        <taxon>Comamonadaceae</taxon>
        <taxon>Rhodoferax</taxon>
    </lineage>
</organism>
<reference evidence="1 2" key="1">
    <citation type="journal article" date="2021" name="Microbiol. Spectr.">
        <title>A Single Bacterium Capable of Oxidation and Reduction of Iron at Circumneutral pH.</title>
        <authorList>
            <person name="Kato S."/>
            <person name="Ohkuma M."/>
        </authorList>
    </citation>
    <scope>NUCLEOTIDE SEQUENCE [LARGE SCALE GENOMIC DNA]</scope>
    <source>
        <strain evidence="1 2">MIZ03</strain>
    </source>
</reference>
<name>A0ABM7MSF8_9BURK</name>
<protein>
    <submittedName>
        <fullName evidence="1">Uncharacterized protein</fullName>
    </submittedName>
</protein>
<evidence type="ECO:0000313" key="2">
    <source>
        <dbReference type="Proteomes" id="UP000824366"/>
    </source>
</evidence>
<gene>
    <name evidence="1" type="ORF">MIZ03_4180</name>
</gene>
<evidence type="ECO:0000313" key="1">
    <source>
        <dbReference type="EMBL" id="BCO29265.1"/>
    </source>
</evidence>
<keyword evidence="2" id="KW-1185">Reference proteome</keyword>
<proteinExistence type="predicted"/>
<dbReference type="Proteomes" id="UP000824366">
    <property type="component" value="Chromosome"/>
</dbReference>